<dbReference type="Proteomes" id="UP001174909">
    <property type="component" value="Unassembled WGS sequence"/>
</dbReference>
<evidence type="ECO:0000259" key="3">
    <source>
        <dbReference type="Pfam" id="PF04548"/>
    </source>
</evidence>
<proteinExistence type="inferred from homology"/>
<organism evidence="4 5">
    <name type="scientific">Geodia barretti</name>
    <name type="common">Barrett's horny sponge</name>
    <dbReference type="NCBI Taxonomy" id="519541"/>
    <lineage>
        <taxon>Eukaryota</taxon>
        <taxon>Metazoa</taxon>
        <taxon>Porifera</taxon>
        <taxon>Demospongiae</taxon>
        <taxon>Heteroscleromorpha</taxon>
        <taxon>Tetractinellida</taxon>
        <taxon>Astrophorina</taxon>
        <taxon>Geodiidae</taxon>
        <taxon>Geodia</taxon>
    </lineage>
</organism>
<protein>
    <recommendedName>
        <fullName evidence="3">AIG1-type G domain-containing protein</fullName>
    </recommendedName>
</protein>
<reference evidence="4" key="1">
    <citation type="submission" date="2023-03" db="EMBL/GenBank/DDBJ databases">
        <authorList>
            <person name="Steffen K."/>
            <person name="Cardenas P."/>
        </authorList>
    </citation>
    <scope>NUCLEOTIDE SEQUENCE</scope>
</reference>
<gene>
    <name evidence="4" type="ORF">GBAR_LOCUS20378</name>
</gene>
<dbReference type="Pfam" id="PF04548">
    <property type="entry name" value="AIG1"/>
    <property type="match status" value="1"/>
</dbReference>
<evidence type="ECO:0000313" key="5">
    <source>
        <dbReference type="Proteomes" id="UP001174909"/>
    </source>
</evidence>
<dbReference type="GO" id="GO:0005525">
    <property type="term" value="F:GTP binding"/>
    <property type="evidence" value="ECO:0007669"/>
    <property type="project" value="InterPro"/>
</dbReference>
<dbReference type="AlphaFoldDB" id="A0AA35WXE0"/>
<comment type="caution">
    <text evidence="4">The sequence shown here is derived from an EMBL/GenBank/DDBJ whole genome shotgun (WGS) entry which is preliminary data.</text>
</comment>
<accession>A0AA35WXE0</accession>
<comment type="similarity">
    <text evidence="1">Belongs to the TRAFAC class TrmE-Era-EngA-EngB-Septin-like GTPase superfamily. AIG1/Toc34/Toc159-like paraseptin GTPase family. IAN subfamily.</text>
</comment>
<dbReference type="InterPro" id="IPR027417">
    <property type="entry name" value="P-loop_NTPase"/>
</dbReference>
<feature type="domain" description="AIG1-type G" evidence="3">
    <location>
        <begin position="9"/>
        <end position="156"/>
    </location>
</feature>
<dbReference type="EMBL" id="CASHTH010002865">
    <property type="protein sequence ID" value="CAI8036369.1"/>
    <property type="molecule type" value="Genomic_DNA"/>
</dbReference>
<keyword evidence="2" id="KW-0547">Nucleotide-binding</keyword>
<evidence type="ECO:0000313" key="4">
    <source>
        <dbReference type="EMBL" id="CAI8036369.1"/>
    </source>
</evidence>
<dbReference type="Gene3D" id="3.40.50.300">
    <property type="entry name" value="P-loop containing nucleotide triphosphate hydrolases"/>
    <property type="match status" value="1"/>
</dbReference>
<dbReference type="InterPro" id="IPR006703">
    <property type="entry name" value="G_AIG1"/>
</dbReference>
<sequence length="203" mass="22363">MSSKKKLYILITGTPGVGKSTLVDALACKPTAKTGNRLLHVESKNVKSYRVTAEDGVDVVVCDSPGPQDGQGEYLAELKEKCSNVCTVIYCIDISATRSSGLTAAEITQNDLSTIQKLTTTFGSNWWKRTIFIMTRANVLETALKVKPDVEKRFNDRLQDWKERIHATLIETGVPPEIAYTIPVEPAGHPKKATPTWSRELAQ</sequence>
<name>A0AA35WXE0_GEOBA</name>
<evidence type="ECO:0000256" key="1">
    <source>
        <dbReference type="ARBA" id="ARBA00008535"/>
    </source>
</evidence>
<evidence type="ECO:0000256" key="2">
    <source>
        <dbReference type="ARBA" id="ARBA00022741"/>
    </source>
</evidence>
<keyword evidence="5" id="KW-1185">Reference proteome</keyword>
<dbReference type="SUPFAM" id="SSF52540">
    <property type="entry name" value="P-loop containing nucleoside triphosphate hydrolases"/>
    <property type="match status" value="1"/>
</dbReference>